<dbReference type="EMBL" id="MDYQ01000014">
    <property type="protein sequence ID" value="PRP88146.1"/>
    <property type="molecule type" value="Genomic_DNA"/>
</dbReference>
<feature type="compositionally biased region" description="Basic and acidic residues" evidence="1">
    <location>
        <begin position="34"/>
        <end position="50"/>
    </location>
</feature>
<dbReference type="AlphaFoldDB" id="A0A2P6NW37"/>
<accession>A0A2P6NW37</accession>
<sequence length="155" mass="17077">MCVQKCSGRSFSYVLSQEAESEPSRSLVSLGQTRRSEQPARPLELPDCKPKTRSKTKGIGGVVYSWALTNSILSIAASRLSLWLCHQSSIHSHHRFRSYLQIHQRSLLRLSTGLYCVLISLGDRCILHVDLKGLLGIECFPPCCSGSGISVATDD</sequence>
<feature type="compositionally biased region" description="Polar residues" evidence="1">
    <location>
        <begin position="24"/>
        <end position="33"/>
    </location>
</feature>
<reference evidence="2 3" key="1">
    <citation type="journal article" date="2018" name="Genome Biol. Evol.">
        <title>Multiple Roots of Fruiting Body Formation in Amoebozoa.</title>
        <authorList>
            <person name="Hillmann F."/>
            <person name="Forbes G."/>
            <person name="Novohradska S."/>
            <person name="Ferling I."/>
            <person name="Riege K."/>
            <person name="Groth M."/>
            <person name="Westermann M."/>
            <person name="Marz M."/>
            <person name="Spaller T."/>
            <person name="Winckler T."/>
            <person name="Schaap P."/>
            <person name="Glockner G."/>
        </authorList>
    </citation>
    <scope>NUCLEOTIDE SEQUENCE [LARGE SCALE GENOMIC DNA]</scope>
    <source>
        <strain evidence="2 3">Jena</strain>
    </source>
</reference>
<dbReference type="InParanoid" id="A0A2P6NW37"/>
<proteinExistence type="predicted"/>
<keyword evidence="3" id="KW-1185">Reference proteome</keyword>
<protein>
    <submittedName>
        <fullName evidence="2">Uncharacterized protein</fullName>
    </submittedName>
</protein>
<evidence type="ECO:0000313" key="2">
    <source>
        <dbReference type="EMBL" id="PRP88146.1"/>
    </source>
</evidence>
<evidence type="ECO:0000256" key="1">
    <source>
        <dbReference type="SAM" id="MobiDB-lite"/>
    </source>
</evidence>
<gene>
    <name evidence="2" type="ORF">PROFUN_04237</name>
</gene>
<evidence type="ECO:0000313" key="3">
    <source>
        <dbReference type="Proteomes" id="UP000241769"/>
    </source>
</evidence>
<organism evidence="2 3">
    <name type="scientific">Planoprotostelium fungivorum</name>
    <dbReference type="NCBI Taxonomy" id="1890364"/>
    <lineage>
        <taxon>Eukaryota</taxon>
        <taxon>Amoebozoa</taxon>
        <taxon>Evosea</taxon>
        <taxon>Variosea</taxon>
        <taxon>Cavosteliida</taxon>
        <taxon>Cavosteliaceae</taxon>
        <taxon>Planoprotostelium</taxon>
    </lineage>
</organism>
<comment type="caution">
    <text evidence="2">The sequence shown here is derived from an EMBL/GenBank/DDBJ whole genome shotgun (WGS) entry which is preliminary data.</text>
</comment>
<name>A0A2P6NW37_9EUKA</name>
<dbReference type="Proteomes" id="UP000241769">
    <property type="component" value="Unassembled WGS sequence"/>
</dbReference>
<feature type="region of interest" description="Disordered" evidence="1">
    <location>
        <begin position="19"/>
        <end position="52"/>
    </location>
</feature>